<dbReference type="Proteomes" id="UP000308199">
    <property type="component" value="Unassembled WGS sequence"/>
</dbReference>
<name>A0A4S4L5B3_9AGAM</name>
<feature type="transmembrane region" description="Helical" evidence="7">
    <location>
        <begin position="368"/>
        <end position="386"/>
    </location>
</feature>
<keyword evidence="3 7" id="KW-0812">Transmembrane</keyword>
<dbReference type="PANTHER" id="PTHR43791">
    <property type="entry name" value="PERMEASE-RELATED"/>
    <property type="match status" value="1"/>
</dbReference>
<dbReference type="GO" id="GO:0022857">
    <property type="term" value="F:transmembrane transporter activity"/>
    <property type="evidence" value="ECO:0007669"/>
    <property type="project" value="InterPro"/>
</dbReference>
<dbReference type="InterPro" id="IPR011701">
    <property type="entry name" value="MFS"/>
</dbReference>
<proteinExistence type="predicted"/>
<evidence type="ECO:0000256" key="2">
    <source>
        <dbReference type="ARBA" id="ARBA00022448"/>
    </source>
</evidence>
<keyword evidence="5 7" id="KW-0472">Membrane</keyword>
<keyword evidence="4 7" id="KW-1133">Transmembrane helix</keyword>
<feature type="region of interest" description="Disordered" evidence="6">
    <location>
        <begin position="1"/>
        <end position="31"/>
    </location>
</feature>
<dbReference type="InterPro" id="IPR036259">
    <property type="entry name" value="MFS_trans_sf"/>
</dbReference>
<dbReference type="OrthoDB" id="9971669at2759"/>
<dbReference type="PANTHER" id="PTHR43791:SF48">
    <property type="entry name" value="TRANSPORTER, PUTATIVE (AFU_ORTHOLOGUE AFUA_4G01000)-RELATED"/>
    <property type="match status" value="1"/>
</dbReference>
<reference evidence="8 9" key="1">
    <citation type="submission" date="2019-02" db="EMBL/GenBank/DDBJ databases">
        <title>Genome sequencing of the rare red list fungi Phellinidium pouzarii.</title>
        <authorList>
            <person name="Buettner E."/>
            <person name="Kellner H."/>
        </authorList>
    </citation>
    <scope>NUCLEOTIDE SEQUENCE [LARGE SCALE GENOMIC DNA]</scope>
    <source>
        <strain evidence="8 9">DSM 108285</strain>
    </source>
</reference>
<keyword evidence="2" id="KW-0813">Transport</keyword>
<evidence type="ECO:0000256" key="4">
    <source>
        <dbReference type="ARBA" id="ARBA00022989"/>
    </source>
</evidence>
<feature type="transmembrane region" description="Helical" evidence="7">
    <location>
        <begin position="460"/>
        <end position="482"/>
    </location>
</feature>
<evidence type="ECO:0000256" key="1">
    <source>
        <dbReference type="ARBA" id="ARBA00004141"/>
    </source>
</evidence>
<evidence type="ECO:0000313" key="8">
    <source>
        <dbReference type="EMBL" id="THH06071.1"/>
    </source>
</evidence>
<evidence type="ECO:0000256" key="6">
    <source>
        <dbReference type="SAM" id="MobiDB-lite"/>
    </source>
</evidence>
<dbReference type="GO" id="GO:0016020">
    <property type="term" value="C:membrane"/>
    <property type="evidence" value="ECO:0007669"/>
    <property type="project" value="UniProtKB-SubCell"/>
</dbReference>
<dbReference type="FunFam" id="1.20.1250.20:FF:000013">
    <property type="entry name" value="MFS general substrate transporter"/>
    <property type="match status" value="1"/>
</dbReference>
<organism evidence="8 9">
    <name type="scientific">Phellinidium pouzarii</name>
    <dbReference type="NCBI Taxonomy" id="167371"/>
    <lineage>
        <taxon>Eukaryota</taxon>
        <taxon>Fungi</taxon>
        <taxon>Dikarya</taxon>
        <taxon>Basidiomycota</taxon>
        <taxon>Agaricomycotina</taxon>
        <taxon>Agaricomycetes</taxon>
        <taxon>Hymenochaetales</taxon>
        <taxon>Hymenochaetaceae</taxon>
        <taxon>Phellinidium</taxon>
    </lineage>
</organism>
<feature type="transmembrane region" description="Helical" evidence="7">
    <location>
        <begin position="392"/>
        <end position="414"/>
    </location>
</feature>
<feature type="compositionally biased region" description="Basic and acidic residues" evidence="6">
    <location>
        <begin position="1"/>
        <end position="28"/>
    </location>
</feature>
<comment type="subcellular location">
    <subcellularLocation>
        <location evidence="1">Membrane</location>
        <topology evidence="1">Multi-pass membrane protein</topology>
    </subcellularLocation>
</comment>
<feature type="transmembrane region" description="Helical" evidence="7">
    <location>
        <begin position="426"/>
        <end position="448"/>
    </location>
</feature>
<evidence type="ECO:0000256" key="5">
    <source>
        <dbReference type="ARBA" id="ARBA00023136"/>
    </source>
</evidence>
<evidence type="ECO:0000313" key="9">
    <source>
        <dbReference type="Proteomes" id="UP000308199"/>
    </source>
</evidence>
<feature type="transmembrane region" description="Helical" evidence="7">
    <location>
        <begin position="89"/>
        <end position="117"/>
    </location>
</feature>
<dbReference type="SUPFAM" id="SSF103473">
    <property type="entry name" value="MFS general substrate transporter"/>
    <property type="match status" value="1"/>
</dbReference>
<feature type="transmembrane region" description="Helical" evidence="7">
    <location>
        <begin position="194"/>
        <end position="219"/>
    </location>
</feature>
<dbReference type="EMBL" id="SGPK01000218">
    <property type="protein sequence ID" value="THH06071.1"/>
    <property type="molecule type" value="Genomic_DNA"/>
</dbReference>
<feature type="transmembrane region" description="Helical" evidence="7">
    <location>
        <begin position="343"/>
        <end position="361"/>
    </location>
</feature>
<accession>A0A4S4L5B3</accession>
<feature type="transmembrane region" description="Helical" evidence="7">
    <location>
        <begin position="161"/>
        <end position="182"/>
    </location>
</feature>
<sequence>MKLEHDMHSSEPKAKPFSYKGRETSDPRKQRKLKDIGTVQHNMTNLYGQDSRPNYFISEKDVSKATVKNESDAIELVAERALVRKLDCLLLPLFTLVYAANFIDRTAIVFYIFYIAAEIPSNLALKHFGSSWLALMVAAFGVVSIGTAFVKSYAGLIITRVFLGIAEGGTLARFSGLTYLLSRYYRRTELVMRVGIFFGLAPTLAGAFGGLLASGLLSISDIGVVTSWRKIFLIEGIITSGIGLAGFIIFPSDPQSTHMLSETERALAIARISADQVVSTNGRKERTTVALIARAFNFNTCLCAFVYLMINISFQGLSLFMPTVVSTLGHFISATVRSQLRTVPPYIVAAVWALLSAYQSLKMKQRAVPIIMSVLLMVIGYAIFIGTENSHARYAACFLAIAGGSPSGPMLLTWGTDNAAPDTVRAVVTAIIPGIGALGSVIAVWTYLPADAPNYHHGNSLNLATSCFSCMLVAIGVVYIRWENAKRAREERNYRLEGKNKIEIEQLGHLHPEFRYQV</sequence>
<evidence type="ECO:0008006" key="10">
    <source>
        <dbReference type="Google" id="ProtNLM"/>
    </source>
</evidence>
<comment type="caution">
    <text evidence="8">The sequence shown here is derived from an EMBL/GenBank/DDBJ whole genome shotgun (WGS) entry which is preliminary data.</text>
</comment>
<dbReference type="AlphaFoldDB" id="A0A4S4L5B3"/>
<keyword evidence="9" id="KW-1185">Reference proteome</keyword>
<dbReference type="Pfam" id="PF07690">
    <property type="entry name" value="MFS_1"/>
    <property type="match status" value="1"/>
</dbReference>
<feature type="transmembrane region" description="Helical" evidence="7">
    <location>
        <begin position="231"/>
        <end position="250"/>
    </location>
</feature>
<dbReference type="Gene3D" id="1.20.1250.20">
    <property type="entry name" value="MFS general substrate transporter like domains"/>
    <property type="match status" value="1"/>
</dbReference>
<protein>
    <recommendedName>
        <fullName evidence="10">Major facilitator superfamily (MFS) profile domain-containing protein</fullName>
    </recommendedName>
</protein>
<evidence type="ECO:0000256" key="7">
    <source>
        <dbReference type="SAM" id="Phobius"/>
    </source>
</evidence>
<feature type="transmembrane region" description="Helical" evidence="7">
    <location>
        <begin position="129"/>
        <end position="149"/>
    </location>
</feature>
<gene>
    <name evidence="8" type="ORF">EW145_g4338</name>
</gene>
<evidence type="ECO:0000256" key="3">
    <source>
        <dbReference type="ARBA" id="ARBA00022692"/>
    </source>
</evidence>